<dbReference type="EMBL" id="CP001344">
    <property type="protein sequence ID" value="ACL43963.1"/>
    <property type="molecule type" value="Genomic_DNA"/>
</dbReference>
<accession>B8HQH3</accession>
<dbReference type="STRING" id="395961.Cyan7425_1593"/>
<dbReference type="AlphaFoldDB" id="B8HQH3"/>
<proteinExistence type="predicted"/>
<dbReference type="CDD" id="cd02208">
    <property type="entry name" value="cupin_RmlC-like"/>
    <property type="match status" value="1"/>
</dbReference>
<evidence type="ECO:0000313" key="2">
    <source>
        <dbReference type="EMBL" id="ACL43963.1"/>
    </source>
</evidence>
<dbReference type="OrthoDB" id="9806121at2"/>
<name>B8HQH3_CYAP4</name>
<dbReference type="Pfam" id="PF07883">
    <property type="entry name" value="Cupin_2"/>
    <property type="match status" value="1"/>
</dbReference>
<dbReference type="InterPro" id="IPR013096">
    <property type="entry name" value="Cupin_2"/>
</dbReference>
<gene>
    <name evidence="2" type="ordered locus">Cyan7425_1593</name>
</gene>
<dbReference type="SUPFAM" id="SSF51182">
    <property type="entry name" value="RmlC-like cupins"/>
    <property type="match status" value="1"/>
</dbReference>
<dbReference type="HOGENOM" id="CLU_1854290_0_0_3"/>
<dbReference type="Gene3D" id="2.60.120.10">
    <property type="entry name" value="Jelly Rolls"/>
    <property type="match status" value="1"/>
</dbReference>
<dbReference type="InterPro" id="IPR014710">
    <property type="entry name" value="RmlC-like_jellyroll"/>
</dbReference>
<evidence type="ECO:0000259" key="1">
    <source>
        <dbReference type="Pfam" id="PF07883"/>
    </source>
</evidence>
<reference evidence="2" key="1">
    <citation type="submission" date="2009-01" db="EMBL/GenBank/DDBJ databases">
        <title>Complete sequence of chromosome Cyanothece sp. PCC 7425.</title>
        <authorList>
            <consortium name="US DOE Joint Genome Institute"/>
            <person name="Lucas S."/>
            <person name="Copeland A."/>
            <person name="Lapidus A."/>
            <person name="Glavina del Rio T."/>
            <person name="Dalin E."/>
            <person name="Tice H."/>
            <person name="Bruce D."/>
            <person name="Goodwin L."/>
            <person name="Pitluck S."/>
            <person name="Sims D."/>
            <person name="Meineke L."/>
            <person name="Brettin T."/>
            <person name="Detter J.C."/>
            <person name="Han C."/>
            <person name="Larimer F."/>
            <person name="Land M."/>
            <person name="Hauser L."/>
            <person name="Kyrpides N."/>
            <person name="Ovchinnikova G."/>
            <person name="Liberton M."/>
            <person name="Stoeckel J."/>
            <person name="Banerjee A."/>
            <person name="Singh A."/>
            <person name="Page L."/>
            <person name="Sato H."/>
            <person name="Zhao L."/>
            <person name="Sherman L."/>
            <person name="Pakrasi H."/>
            <person name="Richardson P."/>
        </authorList>
    </citation>
    <scope>NUCLEOTIDE SEQUENCE</scope>
    <source>
        <strain evidence="2">PCC 7425</strain>
    </source>
</reference>
<sequence length="138" mass="14779">MAAQDIIVHNSLAAPAQASPDFRGFSLAKLENLGSLGVISEKIPAGRQGIPHYHREGIDIFCILQGNGELLLADLSADSQSMLNERRIPVSAGSLYVVPAGIIHSLSASSDSELVFINVAPPEHLTTDRLFLSQYLQS</sequence>
<feature type="domain" description="Cupin type-2" evidence="1">
    <location>
        <begin position="42"/>
        <end position="119"/>
    </location>
</feature>
<organism evidence="2">
    <name type="scientific">Cyanothece sp. (strain PCC 7425 / ATCC 29141)</name>
    <dbReference type="NCBI Taxonomy" id="395961"/>
    <lineage>
        <taxon>Bacteria</taxon>
        <taxon>Bacillati</taxon>
        <taxon>Cyanobacteriota</taxon>
        <taxon>Cyanophyceae</taxon>
        <taxon>Gomontiellales</taxon>
        <taxon>Cyanothecaceae</taxon>
        <taxon>Cyanothece</taxon>
    </lineage>
</organism>
<dbReference type="KEGG" id="cyn:Cyan7425_1593"/>
<dbReference type="InterPro" id="IPR011051">
    <property type="entry name" value="RmlC_Cupin_sf"/>
</dbReference>
<protein>
    <submittedName>
        <fullName evidence="2">Cupin 2 conserved barrel domain protein</fullName>
    </submittedName>
</protein>